<dbReference type="AlphaFoldDB" id="A0A4Q0XU00"/>
<keyword evidence="1" id="KW-0175">Coiled coil</keyword>
<evidence type="ECO:0000313" key="2">
    <source>
        <dbReference type="EMBL" id="RXJ60936.1"/>
    </source>
</evidence>
<name>A0A4Q0XU00_9BACT</name>
<dbReference type="Pfam" id="PF14591">
    <property type="entry name" value="AF0941-like"/>
    <property type="match status" value="1"/>
</dbReference>
<dbReference type="Proteomes" id="UP000290657">
    <property type="component" value="Unassembled WGS sequence"/>
</dbReference>
<dbReference type="EMBL" id="PDKN01000001">
    <property type="protein sequence ID" value="RXJ60936.1"/>
    <property type="molecule type" value="Genomic_DNA"/>
</dbReference>
<dbReference type="OrthoDB" id="5349051at2"/>
<organism evidence="2 3">
    <name type="scientific">Candidatus Marinarcus aquaticus</name>
    <dbReference type="NCBI Taxonomy" id="2044504"/>
    <lineage>
        <taxon>Bacteria</taxon>
        <taxon>Pseudomonadati</taxon>
        <taxon>Campylobacterota</taxon>
        <taxon>Epsilonproteobacteria</taxon>
        <taxon>Campylobacterales</taxon>
        <taxon>Arcobacteraceae</taxon>
        <taxon>Candidatus Marinarcus</taxon>
    </lineage>
</organism>
<evidence type="ECO:0000256" key="1">
    <source>
        <dbReference type="SAM" id="Coils"/>
    </source>
</evidence>
<sequence>MPVQEKLLNLLHNEVLPDIEEYLDELFEIVASKKDDPELKEEIKAMQEMKQEFQELVDELQAGEIEDEEAQEIIDEIIDMKSLKE</sequence>
<proteinExistence type="predicted"/>
<dbReference type="InterPro" id="IPR013502">
    <property type="entry name" value="Uncharacterised_AF0941"/>
</dbReference>
<feature type="coiled-coil region" evidence="1">
    <location>
        <begin position="39"/>
        <end position="66"/>
    </location>
</feature>
<reference evidence="2 3" key="1">
    <citation type="submission" date="2017-10" db="EMBL/GenBank/DDBJ databases">
        <title>Genomics of the genus Arcobacter.</title>
        <authorList>
            <person name="Perez-Cataluna A."/>
            <person name="Figueras M.J."/>
        </authorList>
    </citation>
    <scope>NUCLEOTIDE SEQUENCE [LARGE SCALE GENOMIC DNA]</scope>
    <source>
        <strain evidence="2 3">CECT 8987</strain>
    </source>
</reference>
<accession>A0A4Q0XU00</accession>
<evidence type="ECO:0000313" key="3">
    <source>
        <dbReference type="Proteomes" id="UP000290657"/>
    </source>
</evidence>
<keyword evidence="3" id="KW-1185">Reference proteome</keyword>
<comment type="caution">
    <text evidence="2">The sequence shown here is derived from an EMBL/GenBank/DDBJ whole genome shotgun (WGS) entry which is preliminary data.</text>
</comment>
<gene>
    <name evidence="2" type="ORF">CRV04_01300</name>
</gene>
<protein>
    <submittedName>
        <fullName evidence="2">Uncharacterized protein</fullName>
    </submittedName>
</protein>